<feature type="non-terminal residue" evidence="3">
    <location>
        <position position="1"/>
    </location>
</feature>
<reference evidence="3 4" key="1">
    <citation type="submission" date="2018-02" db="EMBL/GenBank/DDBJ databases">
        <title>Fusarium culmorum secondary metabolites in fungal-bacterial-plant interactions.</title>
        <authorList>
            <person name="Schmidt R."/>
        </authorList>
    </citation>
    <scope>NUCLEOTIDE SEQUENCE [LARGE SCALE GENOMIC DNA]</scope>
    <source>
        <strain evidence="3 4">PV</strain>
    </source>
</reference>
<dbReference type="OMA" id="FLMIAVP"/>
<sequence length="193" mass="21595">TFNTTYCPSGWNYNAIIRATQSSIVFIAAYHCASGYKLRSLNKHSRSTSSVASRLREHWSESDRDDNRSAKTTALHGAGNMMVHQALPISWDASDMAALSPEPPATSSEQTIQSRETPQPWSGPREGEGPLDPIYVFLMIAVPIIVGALFTCMFCLCFWNRRKMRKERNRAQEVPLDALPPYSNDQNPPAYAK</sequence>
<feature type="transmembrane region" description="Helical" evidence="2">
    <location>
        <begin position="134"/>
        <end position="159"/>
    </location>
</feature>
<keyword evidence="2" id="KW-1133">Transmembrane helix</keyword>
<dbReference type="OrthoDB" id="4364105at2759"/>
<comment type="caution">
    <text evidence="3">The sequence shown here is derived from an EMBL/GenBank/DDBJ whole genome shotgun (WGS) entry which is preliminary data.</text>
</comment>
<keyword evidence="2" id="KW-0812">Transmembrane</keyword>
<proteinExistence type="predicted"/>
<evidence type="ECO:0000313" key="3">
    <source>
        <dbReference type="EMBL" id="PTD07478.1"/>
    </source>
</evidence>
<evidence type="ECO:0000313" key="4">
    <source>
        <dbReference type="Proteomes" id="UP000241587"/>
    </source>
</evidence>
<gene>
    <name evidence="3" type="ORF">FCULG_00006471</name>
</gene>
<organism evidence="3 4">
    <name type="scientific">Fusarium culmorum</name>
    <dbReference type="NCBI Taxonomy" id="5516"/>
    <lineage>
        <taxon>Eukaryota</taxon>
        <taxon>Fungi</taxon>
        <taxon>Dikarya</taxon>
        <taxon>Ascomycota</taxon>
        <taxon>Pezizomycotina</taxon>
        <taxon>Sordariomycetes</taxon>
        <taxon>Hypocreomycetidae</taxon>
        <taxon>Hypocreales</taxon>
        <taxon>Nectriaceae</taxon>
        <taxon>Fusarium</taxon>
    </lineage>
</organism>
<protein>
    <submittedName>
        <fullName evidence="3">Uncharacterized protein</fullName>
    </submittedName>
</protein>
<feature type="compositionally biased region" description="Polar residues" evidence="1">
    <location>
        <begin position="105"/>
        <end position="120"/>
    </location>
</feature>
<keyword evidence="4" id="KW-1185">Reference proteome</keyword>
<dbReference type="AlphaFoldDB" id="A0A2T4GVA6"/>
<name>A0A2T4GVA6_FUSCU</name>
<feature type="region of interest" description="Disordered" evidence="1">
    <location>
        <begin position="98"/>
        <end position="126"/>
    </location>
</feature>
<accession>A0A2T4GVA6</accession>
<keyword evidence="2" id="KW-0472">Membrane</keyword>
<dbReference type="Proteomes" id="UP000241587">
    <property type="component" value="Unassembled WGS sequence"/>
</dbReference>
<evidence type="ECO:0000256" key="2">
    <source>
        <dbReference type="SAM" id="Phobius"/>
    </source>
</evidence>
<evidence type="ECO:0000256" key="1">
    <source>
        <dbReference type="SAM" id="MobiDB-lite"/>
    </source>
</evidence>
<dbReference type="EMBL" id="PVEM01000006">
    <property type="protein sequence ID" value="PTD07478.1"/>
    <property type="molecule type" value="Genomic_DNA"/>
</dbReference>